<accession>H6RDN6</accession>
<evidence type="ECO:0000256" key="1">
    <source>
        <dbReference type="ARBA" id="ARBA00022729"/>
    </source>
</evidence>
<name>H6RDN6_9BACT</name>
<reference evidence="3" key="1">
    <citation type="journal article" date="2012" name="Environ. Microbiol.">
        <title>Genomic content of uncultured Bacteroidetes from contrasting oceanic provinces in the North Atlantic Ocean.</title>
        <authorList>
            <person name="Gomez-Pereira P.R."/>
            <person name="Schuler M."/>
            <person name="Fuchs B.M."/>
            <person name="Bennke C."/>
            <person name="Teeling H."/>
            <person name="Waldmann J."/>
            <person name="Richter M."/>
            <person name="Barbe V."/>
            <person name="Bataille E."/>
            <person name="Glockner F.O."/>
            <person name="Amann R."/>
        </authorList>
    </citation>
    <scope>NUCLEOTIDE SEQUENCE</scope>
</reference>
<dbReference type="Pfam" id="PF13205">
    <property type="entry name" value="Big_5"/>
    <property type="match status" value="1"/>
</dbReference>
<dbReference type="AlphaFoldDB" id="H6RDN6"/>
<dbReference type="InterPro" id="IPR032812">
    <property type="entry name" value="SbsA_Ig"/>
</dbReference>
<organism evidence="3">
    <name type="scientific">uncultured Flavobacteriia bacterium</name>
    <dbReference type="NCBI Taxonomy" id="212695"/>
    <lineage>
        <taxon>Bacteria</taxon>
        <taxon>Pseudomonadati</taxon>
        <taxon>Bacteroidota</taxon>
        <taxon>Flavobacteriia</taxon>
        <taxon>environmental samples</taxon>
    </lineage>
</organism>
<proteinExistence type="predicted"/>
<evidence type="ECO:0000259" key="2">
    <source>
        <dbReference type="Pfam" id="PF13205"/>
    </source>
</evidence>
<protein>
    <recommendedName>
        <fullName evidence="2">SbsA Ig-like domain-containing protein</fullName>
    </recommendedName>
</protein>
<gene>
    <name evidence="3" type="ORF">VIS_S3ARA10013</name>
</gene>
<sequence length="510" mass="57149">MGTITGGDRDQFAPKPIAPAVVPLNETTNFTANGVEIPFDEYFKLVNPIQNIRIVPPHATIEASVKNKTLTLTWKDILESNTTYAIYLNNAIKDLNEGNDTIIQYVFSTGPFLDTLSYSVAVLDAWSNLPNDECIVALYELNSDKLVSLAQPSNGIAKLNYLRKGEYRAVAFQDENNDLNLQDYEKLGFPDGGTITVEENTFDSIPFRVFEPKKNPEITTLNFIPPCSFIVATNNPIVAQSEINKPLGSPRQNVSLYVDGELRQPFEHDWFSDDSLMFYFDKPKQNSVEVVYNYETFSDTVNYRFKLKEREAPIVIKPTNSGTFSPSKNVSFSINGPIEGIDNAKISIVNPLDSTQTIEFETKFYNSTFQLVFDREIAESVLVSFEKGAVKTKCGNSEEAKAPIKLKSVDNYGALNVTVSEYKGSIIVILLQRNKAVKTISVKDVSNTIEFTELNPGDYTFKIVRDSNGNGKWDVGEYVTLTHPEEVDVYSKKIKVRAGWTIDVPLTPKY</sequence>
<evidence type="ECO:0000313" key="3">
    <source>
        <dbReference type="EMBL" id="CCF99147.1"/>
    </source>
</evidence>
<keyword evidence="1" id="KW-0732">Signal</keyword>
<dbReference type="EMBL" id="FO117572">
    <property type="protein sequence ID" value="CCF99147.1"/>
    <property type="molecule type" value="Genomic_DNA"/>
</dbReference>
<feature type="domain" description="SbsA Ig-like" evidence="2">
    <location>
        <begin position="20"/>
        <end position="109"/>
    </location>
</feature>
<reference evidence="3" key="2">
    <citation type="submission" date="2012-02" db="EMBL/GenBank/DDBJ databases">
        <authorList>
            <person name="Genoscope - CEA"/>
        </authorList>
    </citation>
    <scope>NUCLEOTIDE SEQUENCE</scope>
</reference>